<comment type="similarity">
    <text evidence="1">Belongs to the sulfur carrier protein TusA family.</text>
</comment>
<feature type="domain" description="UPF0033" evidence="2">
    <location>
        <begin position="50"/>
        <end position="118"/>
    </location>
</feature>
<evidence type="ECO:0000313" key="4">
    <source>
        <dbReference type="EMBL" id="PQQ66583.1"/>
    </source>
</evidence>
<dbReference type="Pfam" id="PF01206">
    <property type="entry name" value="TusA"/>
    <property type="match status" value="1"/>
</dbReference>
<evidence type="ECO:0000313" key="5">
    <source>
        <dbReference type="Proteomes" id="UP000233534"/>
    </source>
</evidence>
<dbReference type="PANTHER" id="PTHR33279:SF19">
    <property type="entry name" value="SSL1707 PROTEIN"/>
    <property type="match status" value="1"/>
</dbReference>
<reference evidence="3 5" key="1">
    <citation type="submission" date="2017-12" db="EMBL/GenBank/DDBJ databases">
        <title>Complete genome sequence of Herbivorax saccincola GGR1, a novel Cellulosome-producing hydrolytic bacterium in a thermophilic biogas plant, established by Illumina and Nanopore MinION sequencing.</title>
        <authorList>
            <person name="Pechtl A."/>
            <person name="Ruckert C."/>
            <person name="Koeck D.E."/>
            <person name="Maus I."/>
            <person name="Winkler A."/>
            <person name="Kalinowski J."/>
            <person name="Puhler A."/>
            <person name="Schwarz W.W."/>
            <person name="Zverlov V.V."/>
            <person name="Schluter A."/>
            <person name="Liebl W."/>
        </authorList>
    </citation>
    <scope>NUCLEOTIDE SEQUENCE [LARGE SCALE GENOMIC DNA]</scope>
    <source>
        <strain evidence="3">GGR1</strain>
        <strain evidence="5">SR1</strain>
    </source>
</reference>
<dbReference type="Proteomes" id="UP000233534">
    <property type="component" value="Chromosome"/>
</dbReference>
<accession>A0A2K9E4W7</accession>
<dbReference type="PANTHER" id="PTHR33279">
    <property type="entry name" value="SULFUR CARRIER PROTEIN YEDF-RELATED"/>
    <property type="match status" value="1"/>
</dbReference>
<proteinExistence type="inferred from homology"/>
<name>A0A2K9E4W7_9FIRM</name>
<dbReference type="Gene3D" id="3.30.110.40">
    <property type="entry name" value="TusA-like domain"/>
    <property type="match status" value="1"/>
</dbReference>
<dbReference type="KEGG" id="hsc:HVS_02755"/>
<evidence type="ECO:0000259" key="2">
    <source>
        <dbReference type="Pfam" id="PF01206"/>
    </source>
</evidence>
<evidence type="ECO:0000256" key="1">
    <source>
        <dbReference type="ARBA" id="ARBA00008984"/>
    </source>
</evidence>
<organism evidence="3 5">
    <name type="scientific">Acetivibrio saccincola</name>
    <dbReference type="NCBI Taxonomy" id="1677857"/>
    <lineage>
        <taxon>Bacteria</taxon>
        <taxon>Bacillati</taxon>
        <taxon>Bacillota</taxon>
        <taxon>Clostridia</taxon>
        <taxon>Eubacteriales</taxon>
        <taxon>Oscillospiraceae</taxon>
        <taxon>Acetivibrio</taxon>
    </lineage>
</organism>
<evidence type="ECO:0000313" key="6">
    <source>
        <dbReference type="Proteomes" id="UP000239720"/>
    </source>
</evidence>
<dbReference type="EMBL" id="CP025197">
    <property type="protein sequence ID" value="AUG56506.1"/>
    <property type="molecule type" value="Genomic_DNA"/>
</dbReference>
<gene>
    <name evidence="4" type="ORF">B9R14_07360</name>
    <name evidence="3" type="ORF">HVS_02755</name>
</gene>
<sequence length="121" mass="13586">MSEVKSEIKNGVKEEVKNRIIDGVKNEVKDEVRSGIKGEVKREAEWDAFVDITDVVCPMTFVKTKAAMEEIEAGRILKIKMNEGEPVENIPRSLKEEGHMVIGVERNNDGTFTILVKKGDL</sequence>
<dbReference type="InterPro" id="IPR001455">
    <property type="entry name" value="TusA-like"/>
</dbReference>
<dbReference type="EMBL" id="NEMB01000003">
    <property type="protein sequence ID" value="PQQ66583.1"/>
    <property type="molecule type" value="Genomic_DNA"/>
</dbReference>
<reference evidence="4 6" key="2">
    <citation type="journal article" date="2018" name="Syst. Appl. Microbiol.">
        <title>Characterization and high-quality draft genome sequence of Herbivorax saccincola A7, an anaerobic, alkaliphilic, thermophilic, cellulolytic, and xylanolytic bacterium.</title>
        <authorList>
            <person name="Aikawa S."/>
            <person name="Baramee S."/>
            <person name="Sermsathanaswadi J."/>
            <person name="Thianheng P."/>
            <person name="Tachaapaikoon C."/>
            <person name="Shikata A."/>
            <person name="Waeonukul R."/>
            <person name="Pason P."/>
            <person name="Ratanakhanokchai K."/>
            <person name="Kosugi A."/>
        </authorList>
    </citation>
    <scope>NUCLEOTIDE SEQUENCE [LARGE SCALE GENOMIC DNA]</scope>
    <source>
        <strain evidence="4 6">A7</strain>
    </source>
</reference>
<evidence type="ECO:0000313" key="3">
    <source>
        <dbReference type="EMBL" id="AUG56506.1"/>
    </source>
</evidence>
<dbReference type="SUPFAM" id="SSF64307">
    <property type="entry name" value="SirA-like"/>
    <property type="match status" value="1"/>
</dbReference>
<dbReference type="InterPro" id="IPR036868">
    <property type="entry name" value="TusA-like_sf"/>
</dbReference>
<dbReference type="AlphaFoldDB" id="A0A2K9E4W7"/>
<dbReference type="CDD" id="cd00291">
    <property type="entry name" value="SirA_YedF_YeeD"/>
    <property type="match status" value="1"/>
</dbReference>
<keyword evidence="5" id="KW-1185">Reference proteome</keyword>
<dbReference type="OrthoDB" id="9794210at2"/>
<dbReference type="Proteomes" id="UP000239720">
    <property type="component" value="Unassembled WGS sequence"/>
</dbReference>
<protein>
    <recommendedName>
        <fullName evidence="2">UPF0033 domain-containing protein</fullName>
    </recommendedName>
</protein>